<feature type="chain" id="PRO_5005602385" evidence="2">
    <location>
        <begin position="19"/>
        <end position="88"/>
    </location>
</feature>
<proteinExistence type="predicted"/>
<evidence type="ECO:0000313" key="3">
    <source>
        <dbReference type="EMBL" id="KOO34001.1"/>
    </source>
</evidence>
<dbReference type="Proteomes" id="UP000037460">
    <property type="component" value="Unassembled WGS sequence"/>
</dbReference>
<keyword evidence="4" id="KW-1185">Reference proteome</keyword>
<evidence type="ECO:0000256" key="1">
    <source>
        <dbReference type="SAM" id="Phobius"/>
    </source>
</evidence>
<keyword evidence="1" id="KW-1133">Transmembrane helix</keyword>
<protein>
    <submittedName>
        <fullName evidence="3">Uncharacterized protein</fullName>
    </submittedName>
</protein>
<keyword evidence="1" id="KW-0812">Transmembrane</keyword>
<feature type="signal peptide" evidence="2">
    <location>
        <begin position="1"/>
        <end position="18"/>
    </location>
</feature>
<organism evidence="3 4">
    <name type="scientific">Chrysochromulina tobinii</name>
    <dbReference type="NCBI Taxonomy" id="1460289"/>
    <lineage>
        <taxon>Eukaryota</taxon>
        <taxon>Haptista</taxon>
        <taxon>Haptophyta</taxon>
        <taxon>Prymnesiophyceae</taxon>
        <taxon>Prymnesiales</taxon>
        <taxon>Chrysochromulinaceae</taxon>
        <taxon>Chrysochromulina</taxon>
    </lineage>
</organism>
<sequence length="88" mass="9434">MWSIVGLVCASLAIGAVSMSANMDVTSAREDIIVGWILAIIVQWLLIEPLMVAVLASCGLLLKWLTTFDDVVILPEAPATKNVKAKPQ</sequence>
<dbReference type="EMBL" id="JWZX01001357">
    <property type="protein sequence ID" value="KOO34001.1"/>
    <property type="molecule type" value="Genomic_DNA"/>
</dbReference>
<comment type="caution">
    <text evidence="3">The sequence shown here is derived from an EMBL/GenBank/DDBJ whole genome shotgun (WGS) entry which is preliminary data.</text>
</comment>
<accession>A0A0M0K569</accession>
<name>A0A0M0K569_9EUKA</name>
<keyword evidence="1" id="KW-0472">Membrane</keyword>
<feature type="transmembrane region" description="Helical" evidence="1">
    <location>
        <begin position="36"/>
        <end position="62"/>
    </location>
</feature>
<gene>
    <name evidence="3" type="ORF">Ctob_014755</name>
</gene>
<dbReference type="AlphaFoldDB" id="A0A0M0K569"/>
<reference evidence="4" key="1">
    <citation type="journal article" date="2015" name="PLoS Genet.">
        <title>Genome Sequence and Transcriptome Analyses of Chrysochromulina tobin: Metabolic Tools for Enhanced Algal Fitness in the Prominent Order Prymnesiales (Haptophyceae).</title>
        <authorList>
            <person name="Hovde B.T."/>
            <person name="Deodato C.R."/>
            <person name="Hunsperger H.M."/>
            <person name="Ryken S.A."/>
            <person name="Yost W."/>
            <person name="Jha R.K."/>
            <person name="Patterson J."/>
            <person name="Monnat R.J. Jr."/>
            <person name="Barlow S.B."/>
            <person name="Starkenburg S.R."/>
            <person name="Cattolico R.A."/>
        </authorList>
    </citation>
    <scope>NUCLEOTIDE SEQUENCE</scope>
    <source>
        <strain evidence="4">CCMP291</strain>
    </source>
</reference>
<keyword evidence="2" id="KW-0732">Signal</keyword>
<evidence type="ECO:0000313" key="4">
    <source>
        <dbReference type="Proteomes" id="UP000037460"/>
    </source>
</evidence>
<evidence type="ECO:0000256" key="2">
    <source>
        <dbReference type="SAM" id="SignalP"/>
    </source>
</evidence>